<evidence type="ECO:0000313" key="3">
    <source>
        <dbReference type="Proteomes" id="UP000011058"/>
    </source>
</evidence>
<dbReference type="Gene3D" id="3.40.50.1820">
    <property type="entry name" value="alpha/beta hydrolase"/>
    <property type="match status" value="1"/>
</dbReference>
<dbReference type="InterPro" id="IPR000073">
    <property type="entry name" value="AB_hydrolase_1"/>
</dbReference>
<dbReference type="GO" id="GO:0047372">
    <property type="term" value="F:monoacylglycerol lipase activity"/>
    <property type="evidence" value="ECO:0007669"/>
    <property type="project" value="TreeGrafter"/>
</dbReference>
<protein>
    <submittedName>
        <fullName evidence="2">Alpha/beta hydrolase fold protein</fullName>
    </submittedName>
</protein>
<dbReference type="OrthoDB" id="9780932at2"/>
<dbReference type="eggNOG" id="COG2021">
    <property type="taxonomic scope" value="Bacteria"/>
</dbReference>
<dbReference type="PANTHER" id="PTHR43798">
    <property type="entry name" value="MONOACYLGLYCEROL LIPASE"/>
    <property type="match status" value="1"/>
</dbReference>
<dbReference type="Pfam" id="PF12697">
    <property type="entry name" value="Abhydrolase_6"/>
    <property type="match status" value="1"/>
</dbReference>
<evidence type="ECO:0000259" key="1">
    <source>
        <dbReference type="Pfam" id="PF12697"/>
    </source>
</evidence>
<dbReference type="PANTHER" id="PTHR43798:SF5">
    <property type="entry name" value="MONOACYLGLYCEROL LIPASE ABHD6"/>
    <property type="match status" value="1"/>
</dbReference>
<dbReference type="RefSeq" id="WP_015332218.1">
    <property type="nucleotide sequence ID" value="NC_020054.1"/>
</dbReference>
<dbReference type="InterPro" id="IPR029058">
    <property type="entry name" value="AB_hydrolase_fold"/>
</dbReference>
<dbReference type="PRINTS" id="PR00111">
    <property type="entry name" value="ABHYDROLASE"/>
</dbReference>
<sequence>MTTVHHEGEFHYIDEGQGDCLLLLHGLFGALSNWDDVIETFSRQYRVVIPVLPIYDMPMREASLDGLVAFVERFVAFRGLSNLTLLGNSLGGHVGLLYTFKHPDEVLRLVLTGSSGLFENGMGGSFPKRGSYDFVAERVAYTFYDPKVASKELIDEVFEVTSSIPKCMNIVQIAKSAQRTNLANDLHLITVPTLLVWGLNDTITPPHVAHEFERLIADTELHFIDKCGHAPMMEHPKRFNALLTQWLQKHPIGMEAVGR</sequence>
<dbReference type="Proteomes" id="UP000011058">
    <property type="component" value="Chromosome"/>
</dbReference>
<dbReference type="KEGG" id="fae:FAES_3110"/>
<evidence type="ECO:0000313" key="2">
    <source>
        <dbReference type="EMBL" id="CCH01119.1"/>
    </source>
</evidence>
<dbReference type="SUPFAM" id="SSF53474">
    <property type="entry name" value="alpha/beta-Hydrolases"/>
    <property type="match status" value="1"/>
</dbReference>
<dbReference type="GO" id="GO:0016020">
    <property type="term" value="C:membrane"/>
    <property type="evidence" value="ECO:0007669"/>
    <property type="project" value="TreeGrafter"/>
</dbReference>
<dbReference type="InterPro" id="IPR050266">
    <property type="entry name" value="AB_hydrolase_sf"/>
</dbReference>
<dbReference type="GO" id="GO:0046464">
    <property type="term" value="P:acylglycerol catabolic process"/>
    <property type="evidence" value="ECO:0007669"/>
    <property type="project" value="TreeGrafter"/>
</dbReference>
<gene>
    <name evidence="2" type="ORF">FAES_3110</name>
</gene>
<dbReference type="EMBL" id="HE796683">
    <property type="protein sequence ID" value="CCH01119.1"/>
    <property type="molecule type" value="Genomic_DNA"/>
</dbReference>
<reference evidence="2 3" key="1">
    <citation type="journal article" date="2012" name="J. Bacteriol.">
        <title>Genome Sequence of Fibrella aestuarina BUZ 2T, a Filamentous Marine Bacterium.</title>
        <authorList>
            <person name="Filippini M."/>
            <person name="Qi W."/>
            <person name="Blom J."/>
            <person name="Goesmann A."/>
            <person name="Smits T.H."/>
            <person name="Bagheri H.C."/>
        </authorList>
    </citation>
    <scope>NUCLEOTIDE SEQUENCE [LARGE SCALE GENOMIC DNA]</scope>
    <source>
        <strain evidence="3">BUZ 2T</strain>
    </source>
</reference>
<keyword evidence="3" id="KW-1185">Reference proteome</keyword>
<dbReference type="HOGENOM" id="CLU_020336_13_2_10"/>
<proteinExistence type="predicted"/>
<keyword evidence="2" id="KW-0378">Hydrolase</keyword>
<dbReference type="PATRIC" id="fig|1166018.3.peg.4879"/>
<accession>I0KAG6</accession>
<dbReference type="AlphaFoldDB" id="I0KAG6"/>
<name>I0KAG6_9BACT</name>
<feature type="domain" description="AB hydrolase-1" evidence="1">
    <location>
        <begin position="21"/>
        <end position="241"/>
    </location>
</feature>
<organism evidence="2 3">
    <name type="scientific">Fibrella aestuarina BUZ 2</name>
    <dbReference type="NCBI Taxonomy" id="1166018"/>
    <lineage>
        <taxon>Bacteria</taxon>
        <taxon>Pseudomonadati</taxon>
        <taxon>Bacteroidota</taxon>
        <taxon>Cytophagia</taxon>
        <taxon>Cytophagales</taxon>
        <taxon>Spirosomataceae</taxon>
        <taxon>Fibrella</taxon>
    </lineage>
</organism>
<dbReference type="STRING" id="1166018.FAES_3110"/>